<feature type="chain" id="PRO_5045219294" evidence="1">
    <location>
        <begin position="19"/>
        <end position="798"/>
    </location>
</feature>
<dbReference type="CDD" id="cd07430">
    <property type="entry name" value="GH15_N"/>
    <property type="match status" value="1"/>
</dbReference>
<evidence type="ECO:0000313" key="5">
    <source>
        <dbReference type="Proteomes" id="UP001595555"/>
    </source>
</evidence>
<dbReference type="PANTHER" id="PTHR31616">
    <property type="entry name" value="TREHALASE"/>
    <property type="match status" value="1"/>
</dbReference>
<reference evidence="5" key="1">
    <citation type="journal article" date="2019" name="Int. J. Syst. Evol. Microbiol.">
        <title>The Global Catalogue of Microorganisms (GCM) 10K type strain sequencing project: providing services to taxonomists for standard genome sequencing and annotation.</title>
        <authorList>
            <consortium name="The Broad Institute Genomics Platform"/>
            <consortium name="The Broad Institute Genome Sequencing Center for Infectious Disease"/>
            <person name="Wu L."/>
            <person name="Ma J."/>
        </authorList>
    </citation>
    <scope>NUCLEOTIDE SEQUENCE [LARGE SCALE GENOMIC DNA]</scope>
    <source>
        <strain evidence="5">KCTC 52237</strain>
    </source>
</reference>
<dbReference type="Pfam" id="PF00723">
    <property type="entry name" value="Glyco_hydro_15"/>
    <property type="match status" value="1"/>
</dbReference>
<dbReference type="InterPro" id="IPR015220">
    <property type="entry name" value="Glucodextranase_N"/>
</dbReference>
<dbReference type="Gene3D" id="2.70.98.10">
    <property type="match status" value="1"/>
</dbReference>
<dbReference type="EMBL" id="JBHRTF010000004">
    <property type="protein sequence ID" value="MFC3115924.1"/>
    <property type="molecule type" value="Genomic_DNA"/>
</dbReference>
<dbReference type="EC" id="3.2.1.3" evidence="4"/>
<keyword evidence="5" id="KW-1185">Reference proteome</keyword>
<gene>
    <name evidence="4" type="ORF">ACFODX_10175</name>
</gene>
<dbReference type="InterPro" id="IPR008928">
    <property type="entry name" value="6-hairpin_glycosidase_sf"/>
</dbReference>
<keyword evidence="1" id="KW-0732">Signal</keyword>
<dbReference type="InterPro" id="IPR011013">
    <property type="entry name" value="Gal_mutarotase_sf_dom"/>
</dbReference>
<dbReference type="NCBIfam" id="TIGR01535">
    <property type="entry name" value="glucan_glucosid"/>
    <property type="match status" value="1"/>
</dbReference>
<dbReference type="Gene3D" id="1.50.10.10">
    <property type="match status" value="1"/>
</dbReference>
<feature type="domain" description="Glucodextranase N-terminal" evidence="3">
    <location>
        <begin position="33"/>
        <end position="318"/>
    </location>
</feature>
<evidence type="ECO:0000256" key="1">
    <source>
        <dbReference type="SAM" id="SignalP"/>
    </source>
</evidence>
<accession>A0ABV7FI60</accession>
<dbReference type="Proteomes" id="UP001595555">
    <property type="component" value="Unassembled WGS sequence"/>
</dbReference>
<dbReference type="PROSITE" id="PS51257">
    <property type="entry name" value="PROKAR_LIPOPROTEIN"/>
    <property type="match status" value="1"/>
</dbReference>
<dbReference type="Pfam" id="PF09137">
    <property type="entry name" value="Glucodextran_N"/>
    <property type="match status" value="1"/>
</dbReference>
<evidence type="ECO:0000259" key="2">
    <source>
        <dbReference type="Pfam" id="PF00723"/>
    </source>
</evidence>
<dbReference type="SUPFAM" id="SSF48208">
    <property type="entry name" value="Six-hairpin glycosidases"/>
    <property type="match status" value="1"/>
</dbReference>
<dbReference type="InterPro" id="IPR006425">
    <property type="entry name" value="Glucoamylase_bac"/>
</dbReference>
<dbReference type="InterPro" id="IPR012341">
    <property type="entry name" value="6hp_glycosidase-like_sf"/>
</dbReference>
<proteinExistence type="predicted"/>
<keyword evidence="4" id="KW-0326">Glycosidase</keyword>
<sequence length="798" mass="86668">MKKNVLALLVSSSLLLGACSDKSSTTSAPAAVAPGAPGAAAVWSYAGKTGIGTSFETYTDGAYKDSGASGTISKVWFSVAQGVLTETMYGLIHEAQLQELQFFIKGSDWLDEEKKDTISSIEYLKTDEQGRPLSLAYKIVNRDKDGKYEIEKHIFTDPDSQSLMMRVVFRALAADVTPYIYVNPSIANTGSNDTANYADGQWVTTDGTNSMTVKTTAAVTQSTVGFEGVSDGLADLQQNGSLTKLYNSTGSTPGNVAMTLQLADVKSGTNAQWDLVLGFGKTPTESTAAADQTLAKGYDKVLAHYNGDGDAIGWQDFLQTLPALGKLAATATDSGKLAYTSAMVLKAQEDKTHAGAFIASLSNPWGDTKSAEKSATGYKAVWPRDFYQVAMAMLALGDRESPRIAFEYLEKIQASEKIAGYTGTPGWFLQKTHVDGEVEWVGVQLDQTGMPLMLGWRLWKEGVFSDAEITQWYNKMLKPAADFLVDGGQVKILWNDTLIKPPYTQQERWEEQKGYSPSTTAAIIAGLVSAADIATQAGDSEGAAKYLAAADKYSAELEAKTFTTNGSLTGDLGNGQYYLRINANEDPNDRSALGTSNAQVIEDESQVIDGGFLELVRYGVRSATDKHVLETIPEYDNQQLPDLLRTKYEFTFPGVEGVFPGWRRYGIDGYGEEIKGGKGYVEANNSTDGRGRVWPFFTGERGHYELQLATANASLDIDALRNTYVKAMELFANEGMMLPEQVWDGVGSNDAYNYPLGEGTNGATPLAWTHAEYIKLLRSYSDGKVWDRNASTEARYVK</sequence>
<evidence type="ECO:0000313" key="4">
    <source>
        <dbReference type="EMBL" id="MFC3115924.1"/>
    </source>
</evidence>
<comment type="caution">
    <text evidence="4">The sequence shown here is derived from an EMBL/GenBank/DDBJ whole genome shotgun (WGS) entry which is preliminary data.</text>
</comment>
<dbReference type="SUPFAM" id="SSF74650">
    <property type="entry name" value="Galactose mutarotase-like"/>
    <property type="match status" value="1"/>
</dbReference>
<feature type="signal peptide" evidence="1">
    <location>
        <begin position="1"/>
        <end position="18"/>
    </location>
</feature>
<feature type="domain" description="GH15-like" evidence="2">
    <location>
        <begin position="336"/>
        <end position="776"/>
    </location>
</feature>
<evidence type="ECO:0000259" key="3">
    <source>
        <dbReference type="Pfam" id="PF09137"/>
    </source>
</evidence>
<organism evidence="4 5">
    <name type="scientific">Cellvibrio fontiphilus</name>
    <dbReference type="NCBI Taxonomy" id="1815559"/>
    <lineage>
        <taxon>Bacteria</taxon>
        <taxon>Pseudomonadati</taxon>
        <taxon>Pseudomonadota</taxon>
        <taxon>Gammaproteobacteria</taxon>
        <taxon>Cellvibrionales</taxon>
        <taxon>Cellvibrionaceae</taxon>
        <taxon>Cellvibrio</taxon>
    </lineage>
</organism>
<dbReference type="RefSeq" id="WP_378118705.1">
    <property type="nucleotide sequence ID" value="NZ_JBHRTF010000004.1"/>
</dbReference>
<dbReference type="InterPro" id="IPR014718">
    <property type="entry name" value="GH-type_carb-bd"/>
</dbReference>
<keyword evidence="4" id="KW-0378">Hydrolase</keyword>
<dbReference type="GO" id="GO:0004339">
    <property type="term" value="F:glucan 1,4-alpha-glucosidase activity"/>
    <property type="evidence" value="ECO:0007669"/>
    <property type="project" value="UniProtKB-EC"/>
</dbReference>
<dbReference type="InterPro" id="IPR011613">
    <property type="entry name" value="GH15-like"/>
</dbReference>
<dbReference type="PANTHER" id="PTHR31616:SF0">
    <property type="entry name" value="GLUCAN 1,4-ALPHA-GLUCOSIDASE"/>
    <property type="match status" value="1"/>
</dbReference>
<name>A0ABV7FI60_9GAMM</name>
<protein>
    <submittedName>
        <fullName evidence="4">Glucan 1,4-alpha-glucosidase</fullName>
        <ecNumber evidence="4">3.2.1.3</ecNumber>
    </submittedName>
</protein>